<proteinExistence type="predicted"/>
<keyword evidence="2" id="KW-1185">Reference proteome</keyword>
<feature type="non-terminal residue" evidence="1">
    <location>
        <position position="38"/>
    </location>
</feature>
<reference evidence="1 2" key="1">
    <citation type="journal article" date="2018" name="Front. Plant Sci.">
        <title>Red Clover (Trifolium pratense) and Zigzag Clover (T. medium) - A Picture of Genomic Similarities and Differences.</title>
        <authorList>
            <person name="Dluhosova J."/>
            <person name="Istvanek J."/>
            <person name="Nedelnik J."/>
            <person name="Repkova J."/>
        </authorList>
    </citation>
    <scope>NUCLEOTIDE SEQUENCE [LARGE SCALE GENOMIC DNA]</scope>
    <source>
        <strain evidence="2">cv. 10/8</strain>
        <tissue evidence="1">Leaf</tissue>
    </source>
</reference>
<organism evidence="1 2">
    <name type="scientific">Trifolium medium</name>
    <dbReference type="NCBI Taxonomy" id="97028"/>
    <lineage>
        <taxon>Eukaryota</taxon>
        <taxon>Viridiplantae</taxon>
        <taxon>Streptophyta</taxon>
        <taxon>Embryophyta</taxon>
        <taxon>Tracheophyta</taxon>
        <taxon>Spermatophyta</taxon>
        <taxon>Magnoliopsida</taxon>
        <taxon>eudicotyledons</taxon>
        <taxon>Gunneridae</taxon>
        <taxon>Pentapetalae</taxon>
        <taxon>rosids</taxon>
        <taxon>fabids</taxon>
        <taxon>Fabales</taxon>
        <taxon>Fabaceae</taxon>
        <taxon>Papilionoideae</taxon>
        <taxon>50 kb inversion clade</taxon>
        <taxon>NPAAA clade</taxon>
        <taxon>Hologalegina</taxon>
        <taxon>IRL clade</taxon>
        <taxon>Trifolieae</taxon>
        <taxon>Trifolium</taxon>
    </lineage>
</organism>
<protein>
    <submittedName>
        <fullName evidence="1">Uncharacterized protein</fullName>
    </submittedName>
</protein>
<name>A0A392NBJ7_9FABA</name>
<sequence length="38" mass="4453">MVHTSMLVRPSLCRNEQWYTTMYVQTQVEVLGSVRATH</sequence>
<dbReference type="AlphaFoldDB" id="A0A392NBJ7"/>
<dbReference type="Proteomes" id="UP000265520">
    <property type="component" value="Unassembled WGS sequence"/>
</dbReference>
<dbReference type="EMBL" id="LXQA010032728">
    <property type="protein sequence ID" value="MCH96589.1"/>
    <property type="molecule type" value="Genomic_DNA"/>
</dbReference>
<comment type="caution">
    <text evidence="1">The sequence shown here is derived from an EMBL/GenBank/DDBJ whole genome shotgun (WGS) entry which is preliminary data.</text>
</comment>
<accession>A0A392NBJ7</accession>
<evidence type="ECO:0000313" key="1">
    <source>
        <dbReference type="EMBL" id="MCH96589.1"/>
    </source>
</evidence>
<evidence type="ECO:0000313" key="2">
    <source>
        <dbReference type="Proteomes" id="UP000265520"/>
    </source>
</evidence>